<feature type="non-terminal residue" evidence="5">
    <location>
        <position position="1"/>
    </location>
</feature>
<keyword evidence="2" id="KW-0808">Transferase</keyword>
<dbReference type="GO" id="GO:0005737">
    <property type="term" value="C:cytoplasm"/>
    <property type="evidence" value="ECO:0007669"/>
    <property type="project" value="TreeGrafter"/>
</dbReference>
<evidence type="ECO:0000256" key="1">
    <source>
        <dbReference type="ARBA" id="ARBA00001938"/>
    </source>
</evidence>
<dbReference type="PANTHER" id="PTHR43178:SF5">
    <property type="entry name" value="LIPOAMIDE ACYLTRANSFERASE COMPONENT OF BRANCHED-CHAIN ALPHA-KETO ACID DEHYDROGENASE COMPLEX, MITOCHONDRIAL"/>
    <property type="match status" value="1"/>
</dbReference>
<reference evidence="5" key="1">
    <citation type="submission" date="2018-05" db="EMBL/GenBank/DDBJ databases">
        <authorList>
            <person name="Lanie J.A."/>
            <person name="Ng W.-L."/>
            <person name="Kazmierczak K.M."/>
            <person name="Andrzejewski T.M."/>
            <person name="Davidsen T.M."/>
            <person name="Wayne K.J."/>
            <person name="Tettelin H."/>
            <person name="Glass J.I."/>
            <person name="Rusch D."/>
            <person name="Podicherti R."/>
            <person name="Tsui H.-C.T."/>
            <person name="Winkler M.E."/>
        </authorList>
    </citation>
    <scope>NUCLEOTIDE SEQUENCE</scope>
</reference>
<accession>A0A383DX30</accession>
<dbReference type="Gene3D" id="3.30.559.10">
    <property type="entry name" value="Chloramphenicol acetyltransferase-like domain"/>
    <property type="match status" value="1"/>
</dbReference>
<dbReference type="InterPro" id="IPR050743">
    <property type="entry name" value="2-oxoacid_DH_E2_comp"/>
</dbReference>
<name>A0A383DX30_9ZZZZ</name>
<evidence type="ECO:0000256" key="3">
    <source>
        <dbReference type="ARBA" id="ARBA00023315"/>
    </source>
</evidence>
<organism evidence="5">
    <name type="scientific">marine metagenome</name>
    <dbReference type="NCBI Taxonomy" id="408172"/>
    <lineage>
        <taxon>unclassified sequences</taxon>
        <taxon>metagenomes</taxon>
        <taxon>ecological metagenomes</taxon>
    </lineage>
</organism>
<feature type="domain" description="2-oxoacid dehydrogenase acyltransferase catalytic" evidence="4">
    <location>
        <begin position="8"/>
        <end position="208"/>
    </location>
</feature>
<evidence type="ECO:0000313" key="5">
    <source>
        <dbReference type="EMBL" id="SVE48755.1"/>
    </source>
</evidence>
<dbReference type="SUPFAM" id="SSF52777">
    <property type="entry name" value="CoA-dependent acyltransferases"/>
    <property type="match status" value="1"/>
</dbReference>
<dbReference type="PANTHER" id="PTHR43178">
    <property type="entry name" value="DIHYDROLIPOAMIDE ACETYLTRANSFERASE COMPONENT OF PYRUVATE DEHYDROGENASE COMPLEX"/>
    <property type="match status" value="1"/>
</dbReference>
<protein>
    <recommendedName>
        <fullName evidence="4">2-oxoacid dehydrogenase acyltransferase catalytic domain-containing protein</fullName>
    </recommendedName>
</protein>
<dbReference type="EMBL" id="UINC01220722">
    <property type="protein sequence ID" value="SVE48755.1"/>
    <property type="molecule type" value="Genomic_DNA"/>
</dbReference>
<dbReference type="InterPro" id="IPR001078">
    <property type="entry name" value="2-oxoacid_DH_actylTfrase"/>
</dbReference>
<evidence type="ECO:0000256" key="2">
    <source>
        <dbReference type="ARBA" id="ARBA00022679"/>
    </source>
</evidence>
<comment type="cofactor">
    <cofactor evidence="1">
        <name>(R)-lipoate</name>
        <dbReference type="ChEBI" id="CHEBI:83088"/>
    </cofactor>
</comment>
<keyword evidence="3" id="KW-0012">Acyltransferase</keyword>
<evidence type="ECO:0000259" key="4">
    <source>
        <dbReference type="Pfam" id="PF00198"/>
    </source>
</evidence>
<dbReference type="AlphaFoldDB" id="A0A383DX30"/>
<gene>
    <name evidence="5" type="ORF">METZ01_LOCUS501609</name>
</gene>
<proteinExistence type="predicted"/>
<dbReference type="Pfam" id="PF00198">
    <property type="entry name" value="2-oxoacid_dh"/>
    <property type="match status" value="1"/>
</dbReference>
<sequence>ELIGNRLEAKDLMVSSKNEIPHSYIERELKFSPIESFLKKYRESSGFMTSLALIIKSTGESLLNNDYFNSYRDKSKIKIYSDINIGVVIDLDGKLAVPIIKNVPGKNIDSIVIELLEMRRGLMQNKLDVNNLLGGTFTVSALDHTTVSRFYPIIHPKQSAVLSFPAPVDKLFMNEKNKIVLEKVVNLGLSFDHSYLNASKGIYFLDTICLEMKKIIK</sequence>
<dbReference type="GO" id="GO:0016407">
    <property type="term" value="F:acetyltransferase activity"/>
    <property type="evidence" value="ECO:0007669"/>
    <property type="project" value="TreeGrafter"/>
</dbReference>
<dbReference type="GO" id="GO:0031405">
    <property type="term" value="F:lipoic acid binding"/>
    <property type="evidence" value="ECO:0007669"/>
    <property type="project" value="TreeGrafter"/>
</dbReference>
<dbReference type="InterPro" id="IPR023213">
    <property type="entry name" value="CAT-like_dom_sf"/>
</dbReference>